<dbReference type="Gene3D" id="2.40.320.10">
    <property type="entry name" value="Hypothetical Protein Pfu-838710-001"/>
    <property type="match status" value="1"/>
</dbReference>
<accession>A0ABM6V6D5</accession>
<dbReference type="RefSeq" id="WP_109294548.1">
    <property type="nucleotide sequence ID" value="NZ_CP029254.1"/>
</dbReference>
<dbReference type="EMBL" id="CP029254">
    <property type="protein sequence ID" value="AWK09578.1"/>
    <property type="molecule type" value="Genomic_DNA"/>
</dbReference>
<gene>
    <name evidence="1" type="ORF">DDQ41_12345</name>
</gene>
<dbReference type="Proteomes" id="UP000245051">
    <property type="component" value="Chromosome"/>
</dbReference>
<dbReference type="SUPFAM" id="SSF55154">
    <property type="entry name" value="CYTH-like phosphatases"/>
    <property type="match status" value="1"/>
</dbReference>
<evidence type="ECO:0000313" key="2">
    <source>
        <dbReference type="Proteomes" id="UP000245051"/>
    </source>
</evidence>
<evidence type="ECO:0008006" key="3">
    <source>
        <dbReference type="Google" id="ProtNLM"/>
    </source>
</evidence>
<dbReference type="InterPro" id="IPR033469">
    <property type="entry name" value="CYTH-like_dom_sf"/>
</dbReference>
<proteinExistence type="predicted"/>
<sequence>MPVEIEMRARFDEEAHDRLVGRLEQEGSDLGRDDKHIYFYVLPDKLLKVTDNTAAGSAKITLKHSKIGQGVAFPETEIAIAREDVPAAVRVFNALGFESHMHEAFNRRHNYRLRGVEIAVKWSEAWGHHAEFEVLLDDDPSDAARQEATDRIFAVAKELDVTLMTERELADFTAAFEAAEQARKTTMPFEEVEPQT</sequence>
<reference evidence="1 2" key="1">
    <citation type="submission" date="2018-05" db="EMBL/GenBank/DDBJ databases">
        <title>Complete genome sequence of the Type Strain of Streptomyces spongiicola HNM0071, the producer of staurosporine.</title>
        <authorList>
            <person name="Zhou S."/>
            <person name="Huang X."/>
        </authorList>
    </citation>
    <scope>NUCLEOTIDE SEQUENCE [LARGE SCALE GENOMIC DNA]</scope>
    <source>
        <strain evidence="1 2">HNM0071</strain>
    </source>
</reference>
<name>A0ABM6V6D5_9ACTN</name>
<keyword evidence="2" id="KW-1185">Reference proteome</keyword>
<evidence type="ECO:0000313" key="1">
    <source>
        <dbReference type="EMBL" id="AWK09578.1"/>
    </source>
</evidence>
<protein>
    <recommendedName>
        <fullName evidence="3">CYTH domain-containing protein</fullName>
    </recommendedName>
</protein>
<organism evidence="1 2">
    <name type="scientific">Streptomyces spongiicola</name>
    <dbReference type="NCBI Taxonomy" id="1690221"/>
    <lineage>
        <taxon>Bacteria</taxon>
        <taxon>Bacillati</taxon>
        <taxon>Actinomycetota</taxon>
        <taxon>Actinomycetes</taxon>
        <taxon>Kitasatosporales</taxon>
        <taxon>Streptomycetaceae</taxon>
        <taxon>Streptomyces</taxon>
    </lineage>
</organism>